<dbReference type="EMBL" id="BFEA01000360">
    <property type="protein sequence ID" value="GBG80911.1"/>
    <property type="molecule type" value="Genomic_DNA"/>
</dbReference>
<dbReference type="AlphaFoldDB" id="A0A388LF42"/>
<evidence type="ECO:0000256" key="1">
    <source>
        <dbReference type="SAM" id="MobiDB-lite"/>
    </source>
</evidence>
<name>A0A388LF42_CHABU</name>
<keyword evidence="3" id="KW-1185">Reference proteome</keyword>
<feature type="compositionally biased region" description="Basic and acidic residues" evidence="1">
    <location>
        <begin position="146"/>
        <end position="176"/>
    </location>
</feature>
<evidence type="ECO:0000313" key="3">
    <source>
        <dbReference type="Proteomes" id="UP000265515"/>
    </source>
</evidence>
<organism evidence="2 3">
    <name type="scientific">Chara braunii</name>
    <name type="common">Braun's stonewort</name>
    <dbReference type="NCBI Taxonomy" id="69332"/>
    <lineage>
        <taxon>Eukaryota</taxon>
        <taxon>Viridiplantae</taxon>
        <taxon>Streptophyta</taxon>
        <taxon>Charophyceae</taxon>
        <taxon>Charales</taxon>
        <taxon>Characeae</taxon>
        <taxon>Chara</taxon>
    </lineage>
</organism>
<protein>
    <submittedName>
        <fullName evidence="2">Uncharacterized protein</fullName>
    </submittedName>
</protein>
<dbReference type="Gramene" id="GBG80911">
    <property type="protein sequence ID" value="GBG80911"/>
    <property type="gene ID" value="CBR_g31467"/>
</dbReference>
<evidence type="ECO:0000313" key="2">
    <source>
        <dbReference type="EMBL" id="GBG80911.1"/>
    </source>
</evidence>
<comment type="caution">
    <text evidence="2">The sequence shown here is derived from an EMBL/GenBank/DDBJ whole genome shotgun (WGS) entry which is preliminary data.</text>
</comment>
<accession>A0A388LF42</accession>
<feature type="region of interest" description="Disordered" evidence="1">
    <location>
        <begin position="188"/>
        <end position="385"/>
    </location>
</feature>
<sequence length="501" mass="52093">MAAVEPAVVMEDVRTWRLASTARGSRSHGEAFGRQAGVGRLGATTRPRGRPRMRRCPFAIVASLPPIIRSFHSPRLRRSERLASIAGRDRTHDGEDRGGQRTPSDAGMRPRSPSELRTHAFDVGGLGGGLGDFNVEGRQRASPSEVRTDEDIVRGRVETEEERHARLDQEEEKRLRSLQRWEGRSPYLEEQCRQRDLETGGGGGCDADDSSVPEEAVQGEFVDEGQDAAAGGGKGRGDGETAGDEGQGAAVCGRGEGGPRGDGDVAGVGGDDGPDGDDDDDHGPEDNTGVRGRESGAGEVGSGVRGRESGAGEVGSDVRGRESGAGEVGYDRRSKGGRDSAGSMPPPPAQPPEAGVDAEDQTAAPGVSHSCGSPPTVRDGVGGGWSAVRRVGDRLREDYNAGKGVFAGRTAVQTQAAEGGSGRSSLQMAGLMLGLSRAATRISLVLEAAGTSTDMLQGQQYTSGGEGLLMRPGTRRQRGLSEVEAQLTAEVAAGQAALDAI</sequence>
<dbReference type="Proteomes" id="UP000265515">
    <property type="component" value="Unassembled WGS sequence"/>
</dbReference>
<feature type="compositionally biased region" description="Acidic residues" evidence="1">
    <location>
        <begin position="272"/>
        <end position="283"/>
    </location>
</feature>
<dbReference type="STRING" id="69332.A0A388LF42"/>
<feature type="region of interest" description="Disordered" evidence="1">
    <location>
        <begin position="79"/>
        <end position="115"/>
    </location>
</feature>
<reference evidence="2 3" key="1">
    <citation type="journal article" date="2018" name="Cell">
        <title>The Chara Genome: Secondary Complexity and Implications for Plant Terrestrialization.</title>
        <authorList>
            <person name="Nishiyama T."/>
            <person name="Sakayama H."/>
            <person name="Vries J.D."/>
            <person name="Buschmann H."/>
            <person name="Saint-Marcoux D."/>
            <person name="Ullrich K.K."/>
            <person name="Haas F.B."/>
            <person name="Vanderstraeten L."/>
            <person name="Becker D."/>
            <person name="Lang D."/>
            <person name="Vosolsobe S."/>
            <person name="Rombauts S."/>
            <person name="Wilhelmsson P.K.I."/>
            <person name="Janitza P."/>
            <person name="Kern R."/>
            <person name="Heyl A."/>
            <person name="Rumpler F."/>
            <person name="Villalobos L.I.A.C."/>
            <person name="Clay J.M."/>
            <person name="Skokan R."/>
            <person name="Toyoda A."/>
            <person name="Suzuki Y."/>
            <person name="Kagoshima H."/>
            <person name="Schijlen E."/>
            <person name="Tajeshwar N."/>
            <person name="Catarino B."/>
            <person name="Hetherington A.J."/>
            <person name="Saltykova A."/>
            <person name="Bonnot C."/>
            <person name="Breuninger H."/>
            <person name="Symeonidi A."/>
            <person name="Radhakrishnan G.V."/>
            <person name="Van Nieuwerburgh F."/>
            <person name="Deforce D."/>
            <person name="Chang C."/>
            <person name="Karol K.G."/>
            <person name="Hedrich R."/>
            <person name="Ulvskov P."/>
            <person name="Glockner G."/>
            <person name="Delwiche C.F."/>
            <person name="Petrasek J."/>
            <person name="Van de Peer Y."/>
            <person name="Friml J."/>
            <person name="Beilby M."/>
            <person name="Dolan L."/>
            <person name="Kohara Y."/>
            <person name="Sugano S."/>
            <person name="Fujiyama A."/>
            <person name="Delaux P.-M."/>
            <person name="Quint M."/>
            <person name="TheiBen G."/>
            <person name="Hagemann M."/>
            <person name="Harholt J."/>
            <person name="Dunand C."/>
            <person name="Zachgo S."/>
            <person name="Langdale J."/>
            <person name="Maumus F."/>
            <person name="Straeten D.V.D."/>
            <person name="Gould S.B."/>
            <person name="Rensing S.A."/>
        </authorList>
    </citation>
    <scope>NUCLEOTIDE SEQUENCE [LARGE SCALE GENOMIC DNA]</scope>
    <source>
        <strain evidence="2 3">S276</strain>
    </source>
</reference>
<feature type="compositionally biased region" description="Basic and acidic residues" evidence="1">
    <location>
        <begin position="305"/>
        <end position="338"/>
    </location>
</feature>
<proteinExistence type="predicted"/>
<feature type="region of interest" description="Disordered" evidence="1">
    <location>
        <begin position="135"/>
        <end position="176"/>
    </location>
</feature>
<feature type="compositionally biased region" description="Basic and acidic residues" evidence="1">
    <location>
        <begin position="79"/>
        <end position="99"/>
    </location>
</feature>
<gene>
    <name evidence="2" type="ORF">CBR_g31467</name>
</gene>